<evidence type="ECO:0000313" key="1">
    <source>
        <dbReference type="EMBL" id="KTT98923.1"/>
    </source>
</evidence>
<dbReference type="Pfam" id="PF19135">
    <property type="entry name" value="DUF5818"/>
    <property type="match status" value="1"/>
</dbReference>
<dbReference type="PATRIC" id="fig|172044.3.peg.1400"/>
<organism evidence="1 2">
    <name type="scientific">Sphingomonas yabuuchiae</name>
    <dbReference type="NCBI Taxonomy" id="172044"/>
    <lineage>
        <taxon>Bacteria</taxon>
        <taxon>Pseudomonadati</taxon>
        <taxon>Pseudomonadota</taxon>
        <taxon>Alphaproteobacteria</taxon>
        <taxon>Sphingomonadales</taxon>
        <taxon>Sphingomonadaceae</taxon>
        <taxon>Sphingomonas</taxon>
    </lineage>
</organism>
<gene>
    <name evidence="1" type="ORF">NS355_08045</name>
</gene>
<sequence>MTTNDSTDTAPPLVRSGRLVRRGGAFVLEGDDGRHLELRLMRVPIDHVGKSVAVTGHLLSPDVMEVDGVRAA</sequence>
<comment type="caution">
    <text evidence="1">The sequence shown here is derived from an EMBL/GenBank/DDBJ whole genome shotgun (WGS) entry which is preliminary data.</text>
</comment>
<dbReference type="AlphaFoldDB" id="A0A147ITQ0"/>
<name>A0A147ITQ0_9SPHN</name>
<protein>
    <submittedName>
        <fullName evidence="1">Uncharacterized protein</fullName>
    </submittedName>
</protein>
<dbReference type="Proteomes" id="UP000073923">
    <property type="component" value="Unassembled WGS sequence"/>
</dbReference>
<proteinExistence type="predicted"/>
<dbReference type="InterPro" id="IPR043856">
    <property type="entry name" value="DUF5818"/>
</dbReference>
<accession>A0A147ITQ0</accession>
<reference evidence="1 2" key="1">
    <citation type="journal article" date="2016" name="Front. Microbiol.">
        <title>Genomic Resource of Rice Seed Associated Bacteria.</title>
        <authorList>
            <person name="Midha S."/>
            <person name="Bansal K."/>
            <person name="Sharma S."/>
            <person name="Kumar N."/>
            <person name="Patil P.P."/>
            <person name="Chaudhry V."/>
            <person name="Patil P.B."/>
        </authorList>
    </citation>
    <scope>NUCLEOTIDE SEQUENCE [LARGE SCALE GENOMIC DNA]</scope>
    <source>
        <strain evidence="1 2">NS355</strain>
    </source>
</reference>
<dbReference type="RefSeq" id="WP_058745284.1">
    <property type="nucleotide sequence ID" value="NZ_LDTF01000036.1"/>
</dbReference>
<dbReference type="EMBL" id="LDTF01000036">
    <property type="protein sequence ID" value="KTT98923.1"/>
    <property type="molecule type" value="Genomic_DNA"/>
</dbReference>
<evidence type="ECO:0000313" key="2">
    <source>
        <dbReference type="Proteomes" id="UP000073923"/>
    </source>
</evidence>